<keyword evidence="11 18" id="KW-0812">Transmembrane</keyword>
<evidence type="ECO:0000256" key="5">
    <source>
        <dbReference type="ARBA" id="ARBA00010185"/>
    </source>
</evidence>
<evidence type="ECO:0000256" key="11">
    <source>
        <dbReference type="ARBA" id="ARBA00022692"/>
    </source>
</evidence>
<evidence type="ECO:0000313" key="20">
    <source>
        <dbReference type="EMBL" id="GEM89341.1"/>
    </source>
</evidence>
<keyword evidence="12 18" id="KW-0548">Nucleotidyltransferase</keyword>
<evidence type="ECO:0000256" key="17">
    <source>
        <dbReference type="ARBA" id="ARBA00023264"/>
    </source>
</evidence>
<dbReference type="Proteomes" id="UP000321827">
    <property type="component" value="Unassembled WGS sequence"/>
</dbReference>
<dbReference type="EC" id="2.7.7.41" evidence="6 18"/>
<feature type="transmembrane region" description="Helical" evidence="19">
    <location>
        <begin position="151"/>
        <end position="175"/>
    </location>
</feature>
<keyword evidence="10 18" id="KW-0808">Transferase</keyword>
<comment type="caution">
    <text evidence="20">The sequence shown here is derived from an EMBL/GenBank/DDBJ whole genome shotgun (WGS) entry which is preliminary data.</text>
</comment>
<sequence length="288" mass="31083">MPTPSEPTKPAGDASAESLKDRTLSGAIALVVLFLILWVGLPLLGPALVLALWIGTGELAQMFARKSVRLNLWVLRLGGLLLLTASLPALYEQNPGVPWREVALGLVLFSAFIYELFAGANIPRLAFSVLALLYLPWTLGYFLLLRYSPDATLGLVTLSLPLVATFATDVGAYFVGRTIGRTKLAPTVSPNKTVEGFIGGLVAAFLALFTYTWLIQGAFPFGRGELLVFAVLLSFAAQLGDLTESMLKRYTGVKDSGQFLPGHGGLLDRLDSLIFSVPLTYYLLVIFT</sequence>
<dbReference type="PANTHER" id="PTHR46382:SF1">
    <property type="entry name" value="PHOSPHATIDATE CYTIDYLYLTRANSFERASE"/>
    <property type="match status" value="1"/>
</dbReference>
<dbReference type="PANTHER" id="PTHR46382">
    <property type="entry name" value="PHOSPHATIDATE CYTIDYLYLTRANSFERASE"/>
    <property type="match status" value="1"/>
</dbReference>
<keyword evidence="9" id="KW-0444">Lipid biosynthesis</keyword>
<comment type="pathway">
    <text evidence="4">Lipid metabolism.</text>
</comment>
<evidence type="ECO:0000313" key="21">
    <source>
        <dbReference type="Proteomes" id="UP000321827"/>
    </source>
</evidence>
<evidence type="ECO:0000256" key="7">
    <source>
        <dbReference type="ARBA" id="ARBA00019373"/>
    </source>
</evidence>
<comment type="similarity">
    <text evidence="5 18">Belongs to the CDS family.</text>
</comment>
<evidence type="ECO:0000256" key="10">
    <source>
        <dbReference type="ARBA" id="ARBA00022679"/>
    </source>
</evidence>
<comment type="subcellular location">
    <subcellularLocation>
        <location evidence="2">Cell membrane</location>
        <topology evidence="2">Multi-pass membrane protein</topology>
    </subcellularLocation>
</comment>
<evidence type="ECO:0000256" key="1">
    <source>
        <dbReference type="ARBA" id="ARBA00001698"/>
    </source>
</evidence>
<keyword evidence="15 19" id="KW-0472">Membrane</keyword>
<evidence type="ECO:0000256" key="15">
    <source>
        <dbReference type="ARBA" id="ARBA00023136"/>
    </source>
</evidence>
<dbReference type="Pfam" id="PF01148">
    <property type="entry name" value="CTP_transf_1"/>
    <property type="match status" value="1"/>
</dbReference>
<comment type="pathway">
    <text evidence="3 18">Phospholipid metabolism; CDP-diacylglycerol biosynthesis; CDP-diacylglycerol from sn-glycerol 3-phosphate: step 3/3.</text>
</comment>
<keyword evidence="16" id="KW-0594">Phospholipid biosynthesis</keyword>
<name>A0A511RI60_9DEIN</name>
<feature type="transmembrane region" description="Helical" evidence="19">
    <location>
        <begin position="27"/>
        <end position="53"/>
    </location>
</feature>
<keyword evidence="17" id="KW-1208">Phospholipid metabolism</keyword>
<evidence type="ECO:0000256" key="9">
    <source>
        <dbReference type="ARBA" id="ARBA00022516"/>
    </source>
</evidence>
<dbReference type="OrthoDB" id="9799199at2"/>
<evidence type="ECO:0000256" key="2">
    <source>
        <dbReference type="ARBA" id="ARBA00004651"/>
    </source>
</evidence>
<proteinExistence type="inferred from homology"/>
<comment type="catalytic activity">
    <reaction evidence="1 18">
        <text>a 1,2-diacyl-sn-glycero-3-phosphate + CTP + H(+) = a CDP-1,2-diacyl-sn-glycerol + diphosphate</text>
        <dbReference type="Rhea" id="RHEA:16229"/>
        <dbReference type="ChEBI" id="CHEBI:15378"/>
        <dbReference type="ChEBI" id="CHEBI:33019"/>
        <dbReference type="ChEBI" id="CHEBI:37563"/>
        <dbReference type="ChEBI" id="CHEBI:58332"/>
        <dbReference type="ChEBI" id="CHEBI:58608"/>
        <dbReference type="EC" id="2.7.7.41"/>
    </reaction>
</comment>
<dbReference type="InterPro" id="IPR000374">
    <property type="entry name" value="PC_trans"/>
</dbReference>
<evidence type="ECO:0000256" key="6">
    <source>
        <dbReference type="ARBA" id="ARBA00012487"/>
    </source>
</evidence>
<evidence type="ECO:0000256" key="16">
    <source>
        <dbReference type="ARBA" id="ARBA00023209"/>
    </source>
</evidence>
<dbReference type="GO" id="GO:0004605">
    <property type="term" value="F:phosphatidate cytidylyltransferase activity"/>
    <property type="evidence" value="ECO:0007669"/>
    <property type="project" value="UniProtKB-EC"/>
</dbReference>
<protein>
    <recommendedName>
        <fullName evidence="7 18">Phosphatidate cytidylyltransferase</fullName>
        <ecNumber evidence="6 18">2.7.7.41</ecNumber>
    </recommendedName>
</protein>
<feature type="transmembrane region" description="Helical" evidence="19">
    <location>
        <begin position="125"/>
        <end position="145"/>
    </location>
</feature>
<feature type="transmembrane region" description="Helical" evidence="19">
    <location>
        <begin position="196"/>
        <end position="215"/>
    </location>
</feature>
<evidence type="ECO:0000256" key="14">
    <source>
        <dbReference type="ARBA" id="ARBA00023098"/>
    </source>
</evidence>
<evidence type="ECO:0000256" key="12">
    <source>
        <dbReference type="ARBA" id="ARBA00022695"/>
    </source>
</evidence>
<reference evidence="20 21" key="1">
    <citation type="submission" date="2019-07" db="EMBL/GenBank/DDBJ databases">
        <title>Whole genome shotgun sequence of Oceanithermus desulfurans NBRC 100063.</title>
        <authorList>
            <person name="Hosoyama A."/>
            <person name="Uohara A."/>
            <person name="Ohji S."/>
            <person name="Ichikawa N."/>
        </authorList>
    </citation>
    <scope>NUCLEOTIDE SEQUENCE [LARGE SCALE GENOMIC DNA]</scope>
    <source>
        <strain evidence="20 21">NBRC 100063</strain>
    </source>
</reference>
<dbReference type="AlphaFoldDB" id="A0A511RI60"/>
<feature type="transmembrane region" description="Helical" evidence="19">
    <location>
        <begin position="97"/>
        <end position="118"/>
    </location>
</feature>
<evidence type="ECO:0000256" key="13">
    <source>
        <dbReference type="ARBA" id="ARBA00022989"/>
    </source>
</evidence>
<dbReference type="EMBL" id="BJXN01000004">
    <property type="protein sequence ID" value="GEM89341.1"/>
    <property type="molecule type" value="Genomic_DNA"/>
</dbReference>
<keyword evidence="14" id="KW-0443">Lipid metabolism</keyword>
<dbReference type="GO" id="GO:0016024">
    <property type="term" value="P:CDP-diacylglycerol biosynthetic process"/>
    <property type="evidence" value="ECO:0007669"/>
    <property type="project" value="UniProtKB-UniPathway"/>
</dbReference>
<evidence type="ECO:0000256" key="8">
    <source>
        <dbReference type="ARBA" id="ARBA00022475"/>
    </source>
</evidence>
<keyword evidence="8" id="KW-1003">Cell membrane</keyword>
<organism evidence="20 21">
    <name type="scientific">Oceanithermus desulfurans NBRC 100063</name>
    <dbReference type="NCBI Taxonomy" id="1227550"/>
    <lineage>
        <taxon>Bacteria</taxon>
        <taxon>Thermotogati</taxon>
        <taxon>Deinococcota</taxon>
        <taxon>Deinococci</taxon>
        <taxon>Thermales</taxon>
        <taxon>Thermaceae</taxon>
        <taxon>Oceanithermus</taxon>
    </lineage>
</organism>
<gene>
    <name evidence="20" type="ORF">ODE01S_07750</name>
</gene>
<keyword evidence="13 19" id="KW-1133">Transmembrane helix</keyword>
<dbReference type="PROSITE" id="PS01315">
    <property type="entry name" value="CDS"/>
    <property type="match status" value="1"/>
</dbReference>
<feature type="transmembrane region" description="Helical" evidence="19">
    <location>
        <begin position="73"/>
        <end position="91"/>
    </location>
</feature>
<evidence type="ECO:0000256" key="18">
    <source>
        <dbReference type="RuleBase" id="RU003938"/>
    </source>
</evidence>
<evidence type="ECO:0000256" key="19">
    <source>
        <dbReference type="SAM" id="Phobius"/>
    </source>
</evidence>
<accession>A0A511RI60</accession>
<evidence type="ECO:0000256" key="4">
    <source>
        <dbReference type="ARBA" id="ARBA00005189"/>
    </source>
</evidence>
<evidence type="ECO:0000256" key="3">
    <source>
        <dbReference type="ARBA" id="ARBA00005119"/>
    </source>
</evidence>
<dbReference type="GO" id="GO:0005886">
    <property type="term" value="C:plasma membrane"/>
    <property type="evidence" value="ECO:0007669"/>
    <property type="project" value="UniProtKB-SubCell"/>
</dbReference>
<dbReference type="UniPathway" id="UPA00557">
    <property type="reaction ID" value="UER00614"/>
</dbReference>